<proteinExistence type="predicted"/>
<dbReference type="OrthoDB" id="1908822at2759"/>
<accession>A0A8X7QFM7</accession>
<protein>
    <submittedName>
        <fullName evidence="2">Uncharacterized protein</fullName>
    </submittedName>
</protein>
<evidence type="ECO:0000256" key="1">
    <source>
        <dbReference type="SAM" id="MobiDB-lite"/>
    </source>
</evidence>
<sequence length="169" mass="18427">MKQPATPNAAEETKAEQNQTGAKQKPKKIPTATELISHYQKRGLEPAEASVKVIEDLQNALVRVVSSSKNNASSKDKLLTDARKIDAVNGRLAVVDAKLETKPGYVETFVLGLAGAALNGLTPSGLTLPEASVRFGPPLRVGQIRHRLLKNVGKEYPRLQFFYCFFLSL</sequence>
<reference evidence="2 3" key="1">
    <citation type="submission" date="2020-02" db="EMBL/GenBank/DDBJ databases">
        <authorList>
            <person name="Ma Q."/>
            <person name="Huang Y."/>
            <person name="Song X."/>
            <person name="Pei D."/>
        </authorList>
    </citation>
    <scope>NUCLEOTIDE SEQUENCE [LARGE SCALE GENOMIC DNA]</scope>
    <source>
        <strain evidence="2">Sxm20200214</strain>
        <tissue evidence="2">Leaf</tissue>
    </source>
</reference>
<name>A0A8X7QFM7_BRACI</name>
<gene>
    <name evidence="2" type="ORF">Bca52824_063007</name>
</gene>
<dbReference type="Proteomes" id="UP000886595">
    <property type="component" value="Unassembled WGS sequence"/>
</dbReference>
<evidence type="ECO:0000313" key="3">
    <source>
        <dbReference type="Proteomes" id="UP000886595"/>
    </source>
</evidence>
<dbReference type="EMBL" id="JAAMPC010000013">
    <property type="protein sequence ID" value="KAG2268452.1"/>
    <property type="molecule type" value="Genomic_DNA"/>
</dbReference>
<dbReference type="AlphaFoldDB" id="A0A8X7QFM7"/>
<evidence type="ECO:0000313" key="2">
    <source>
        <dbReference type="EMBL" id="KAG2268452.1"/>
    </source>
</evidence>
<comment type="caution">
    <text evidence="2">The sequence shown here is derived from an EMBL/GenBank/DDBJ whole genome shotgun (WGS) entry which is preliminary data.</text>
</comment>
<feature type="region of interest" description="Disordered" evidence="1">
    <location>
        <begin position="1"/>
        <end position="31"/>
    </location>
</feature>
<organism evidence="2 3">
    <name type="scientific">Brassica carinata</name>
    <name type="common">Ethiopian mustard</name>
    <name type="synonym">Abyssinian cabbage</name>
    <dbReference type="NCBI Taxonomy" id="52824"/>
    <lineage>
        <taxon>Eukaryota</taxon>
        <taxon>Viridiplantae</taxon>
        <taxon>Streptophyta</taxon>
        <taxon>Embryophyta</taxon>
        <taxon>Tracheophyta</taxon>
        <taxon>Spermatophyta</taxon>
        <taxon>Magnoliopsida</taxon>
        <taxon>eudicotyledons</taxon>
        <taxon>Gunneridae</taxon>
        <taxon>Pentapetalae</taxon>
        <taxon>rosids</taxon>
        <taxon>malvids</taxon>
        <taxon>Brassicales</taxon>
        <taxon>Brassicaceae</taxon>
        <taxon>Brassiceae</taxon>
        <taxon>Brassica</taxon>
    </lineage>
</organism>
<keyword evidence="3" id="KW-1185">Reference proteome</keyword>